<dbReference type="GeneID" id="28765995"/>
<evidence type="ECO:0000313" key="2">
    <source>
        <dbReference type="EMBL" id="OAG09803.1"/>
    </source>
</evidence>
<dbReference type="OrthoDB" id="10391015at2759"/>
<accession>A0A177CQK3</accession>
<dbReference type="EMBL" id="KV441549">
    <property type="protein sequence ID" value="OAG09803.1"/>
    <property type="molecule type" value="Genomic_DNA"/>
</dbReference>
<organism evidence="2 3">
    <name type="scientific">Paraphaeosphaeria sporulosa</name>
    <dbReference type="NCBI Taxonomy" id="1460663"/>
    <lineage>
        <taxon>Eukaryota</taxon>
        <taxon>Fungi</taxon>
        <taxon>Dikarya</taxon>
        <taxon>Ascomycota</taxon>
        <taxon>Pezizomycotina</taxon>
        <taxon>Dothideomycetes</taxon>
        <taxon>Pleosporomycetidae</taxon>
        <taxon>Pleosporales</taxon>
        <taxon>Massarineae</taxon>
        <taxon>Didymosphaeriaceae</taxon>
        <taxon>Paraphaeosphaeria</taxon>
    </lineage>
</organism>
<gene>
    <name evidence="2" type="ORF">CC84DRAFT_1213189</name>
</gene>
<sequence length="178" mass="19797">MDPGHVQLSASNDGHLFVPTGHLEYQGTVYNIEPGLCVDNGGTWIADQFPRGCDIPMETITYTDLSTAVVDSKAARDAPSELAAPGNTEHAHFVENLGILALILWALCLLMWVRDFFKSVKSKRRAQADWKILVRTSGMDVVREDVNDKGERVDGNRDKLMEEEHAVCRDSQSQLENV</sequence>
<protein>
    <submittedName>
        <fullName evidence="2">Uncharacterized protein</fullName>
    </submittedName>
</protein>
<name>A0A177CQK3_9PLEO</name>
<dbReference type="RefSeq" id="XP_018040168.1">
    <property type="nucleotide sequence ID" value="XM_018182509.1"/>
</dbReference>
<dbReference type="Proteomes" id="UP000077069">
    <property type="component" value="Unassembled WGS sequence"/>
</dbReference>
<keyword evidence="1" id="KW-1133">Transmembrane helix</keyword>
<reference evidence="2 3" key="1">
    <citation type="submission" date="2016-05" db="EMBL/GenBank/DDBJ databases">
        <title>Comparative analysis of secretome profiles of manganese(II)-oxidizing ascomycete fungi.</title>
        <authorList>
            <consortium name="DOE Joint Genome Institute"/>
            <person name="Zeiner C.A."/>
            <person name="Purvine S.O."/>
            <person name="Zink E.M."/>
            <person name="Wu S."/>
            <person name="Pasa-Tolic L."/>
            <person name="Chaput D.L."/>
            <person name="Haridas S."/>
            <person name="Grigoriev I.V."/>
            <person name="Santelli C.M."/>
            <person name="Hansel C.M."/>
        </authorList>
    </citation>
    <scope>NUCLEOTIDE SEQUENCE [LARGE SCALE GENOMIC DNA]</scope>
    <source>
        <strain evidence="2 3">AP3s5-JAC2a</strain>
    </source>
</reference>
<keyword evidence="1" id="KW-0812">Transmembrane</keyword>
<feature type="transmembrane region" description="Helical" evidence="1">
    <location>
        <begin position="97"/>
        <end position="117"/>
    </location>
</feature>
<keyword evidence="1" id="KW-0472">Membrane</keyword>
<dbReference type="AlphaFoldDB" id="A0A177CQK3"/>
<evidence type="ECO:0000313" key="3">
    <source>
        <dbReference type="Proteomes" id="UP000077069"/>
    </source>
</evidence>
<evidence type="ECO:0000256" key="1">
    <source>
        <dbReference type="SAM" id="Phobius"/>
    </source>
</evidence>
<keyword evidence="3" id="KW-1185">Reference proteome</keyword>
<dbReference type="InParanoid" id="A0A177CQK3"/>
<proteinExistence type="predicted"/>